<evidence type="ECO:0000313" key="2">
    <source>
        <dbReference type="Proteomes" id="UP001054252"/>
    </source>
</evidence>
<proteinExistence type="predicted"/>
<reference evidence="1 2" key="1">
    <citation type="journal article" date="2021" name="Commun. Biol.">
        <title>The genome of Shorea leprosula (Dipterocarpaceae) highlights the ecological relevance of drought in aseasonal tropical rainforests.</title>
        <authorList>
            <person name="Ng K.K.S."/>
            <person name="Kobayashi M.J."/>
            <person name="Fawcett J.A."/>
            <person name="Hatakeyama M."/>
            <person name="Paape T."/>
            <person name="Ng C.H."/>
            <person name="Ang C.C."/>
            <person name="Tnah L.H."/>
            <person name="Lee C.T."/>
            <person name="Nishiyama T."/>
            <person name="Sese J."/>
            <person name="O'Brien M.J."/>
            <person name="Copetti D."/>
            <person name="Mohd Noor M.I."/>
            <person name="Ong R.C."/>
            <person name="Putra M."/>
            <person name="Sireger I.Z."/>
            <person name="Indrioko S."/>
            <person name="Kosugi Y."/>
            <person name="Izuno A."/>
            <person name="Isagi Y."/>
            <person name="Lee S.L."/>
            <person name="Shimizu K.K."/>
        </authorList>
    </citation>
    <scope>NUCLEOTIDE SEQUENCE [LARGE SCALE GENOMIC DNA]</scope>
    <source>
        <strain evidence="1">214</strain>
    </source>
</reference>
<comment type="caution">
    <text evidence="1">The sequence shown here is derived from an EMBL/GenBank/DDBJ whole genome shotgun (WGS) entry which is preliminary data.</text>
</comment>
<organism evidence="1 2">
    <name type="scientific">Rubroshorea leprosula</name>
    <dbReference type="NCBI Taxonomy" id="152421"/>
    <lineage>
        <taxon>Eukaryota</taxon>
        <taxon>Viridiplantae</taxon>
        <taxon>Streptophyta</taxon>
        <taxon>Embryophyta</taxon>
        <taxon>Tracheophyta</taxon>
        <taxon>Spermatophyta</taxon>
        <taxon>Magnoliopsida</taxon>
        <taxon>eudicotyledons</taxon>
        <taxon>Gunneridae</taxon>
        <taxon>Pentapetalae</taxon>
        <taxon>rosids</taxon>
        <taxon>malvids</taxon>
        <taxon>Malvales</taxon>
        <taxon>Dipterocarpaceae</taxon>
        <taxon>Rubroshorea</taxon>
    </lineage>
</organism>
<protein>
    <submittedName>
        <fullName evidence="1">Uncharacterized protein</fullName>
    </submittedName>
</protein>
<gene>
    <name evidence="1" type="ORF">SLEP1_g54101</name>
</gene>
<dbReference type="AlphaFoldDB" id="A0AAV5MEZ9"/>
<dbReference type="Proteomes" id="UP001054252">
    <property type="component" value="Unassembled WGS sequence"/>
</dbReference>
<sequence length="127" mass="14747">MGPRKRVGDTISRQWHLEDKDGAPGNYQLRHIGIGGDQEETGVQNGQGRAINQDKKGLKEGKIKWVVKRKVNEPVGEDRELMKDLVDYEKAWLSRWFERVKLLLVFDVGQERFVWIKLVGLLLHAWN</sequence>
<name>A0AAV5MEZ9_9ROSI</name>
<dbReference type="EMBL" id="BPVZ01000222">
    <property type="protein sequence ID" value="GKV47182.1"/>
    <property type="molecule type" value="Genomic_DNA"/>
</dbReference>
<keyword evidence="2" id="KW-1185">Reference proteome</keyword>
<evidence type="ECO:0000313" key="1">
    <source>
        <dbReference type="EMBL" id="GKV47182.1"/>
    </source>
</evidence>
<accession>A0AAV5MEZ9</accession>